<name>A0A4Z1JU74_9HELO</name>
<comment type="caution">
    <text evidence="1">The sequence shown here is derived from an EMBL/GenBank/DDBJ whole genome shotgun (WGS) entry which is preliminary data.</text>
</comment>
<dbReference type="EMBL" id="PQXM01000109">
    <property type="protein sequence ID" value="TGO77389.1"/>
    <property type="molecule type" value="Genomic_DNA"/>
</dbReference>
<gene>
    <name evidence="1" type="ORF">BELL_0110g00120</name>
</gene>
<keyword evidence="2" id="KW-1185">Reference proteome</keyword>
<dbReference type="Proteomes" id="UP000297229">
    <property type="component" value="Unassembled WGS sequence"/>
</dbReference>
<evidence type="ECO:0000313" key="1">
    <source>
        <dbReference type="EMBL" id="TGO77389.1"/>
    </source>
</evidence>
<reference evidence="1 2" key="1">
    <citation type="submission" date="2017-12" db="EMBL/GenBank/DDBJ databases">
        <title>Comparative genomics of Botrytis spp.</title>
        <authorList>
            <person name="Valero-Jimenez C.A."/>
            <person name="Tapia P."/>
            <person name="Veloso J."/>
            <person name="Silva-Moreno E."/>
            <person name="Staats M."/>
            <person name="Valdes J.H."/>
            <person name="Van Kan J.A.L."/>
        </authorList>
    </citation>
    <scope>NUCLEOTIDE SEQUENCE [LARGE SCALE GENOMIC DNA]</scope>
    <source>
        <strain evidence="1 2">Be9601</strain>
    </source>
</reference>
<evidence type="ECO:0000313" key="2">
    <source>
        <dbReference type="Proteomes" id="UP000297229"/>
    </source>
</evidence>
<dbReference type="AlphaFoldDB" id="A0A4Z1JU74"/>
<proteinExistence type="predicted"/>
<accession>A0A4Z1JU74</accession>
<sequence length="69" mass="7898">MNKTSRSSPFLLHPASSQLLTQYQPAHISTKRVITQPILKDPGDVSAEQRKARVCDFFSGFEMSFYLFF</sequence>
<organism evidence="1 2">
    <name type="scientific">Botrytis elliptica</name>
    <dbReference type="NCBI Taxonomy" id="278938"/>
    <lineage>
        <taxon>Eukaryota</taxon>
        <taxon>Fungi</taxon>
        <taxon>Dikarya</taxon>
        <taxon>Ascomycota</taxon>
        <taxon>Pezizomycotina</taxon>
        <taxon>Leotiomycetes</taxon>
        <taxon>Helotiales</taxon>
        <taxon>Sclerotiniaceae</taxon>
        <taxon>Botrytis</taxon>
    </lineage>
</organism>
<protein>
    <submittedName>
        <fullName evidence="1">Uncharacterized protein</fullName>
    </submittedName>
</protein>